<evidence type="ECO:0000313" key="6">
    <source>
        <dbReference type="Proteomes" id="UP001162131"/>
    </source>
</evidence>
<dbReference type="Gene3D" id="3.30.2410.10">
    <property type="entry name" value="Hect, E3 ligase catalytic domain"/>
    <property type="match status" value="1"/>
</dbReference>
<protein>
    <submittedName>
        <fullName evidence="5">Uncharacterized protein</fullName>
    </submittedName>
</protein>
<gene>
    <name evidence="5" type="ORF">BSTOLATCC_MIC54041</name>
</gene>
<keyword evidence="1 2" id="KW-0833">Ubl conjugation pathway</keyword>
<dbReference type="InterPro" id="IPR001870">
    <property type="entry name" value="B30.2/SPRY"/>
</dbReference>
<feature type="domain" description="HECT" evidence="4">
    <location>
        <begin position="3707"/>
        <end position="4049"/>
    </location>
</feature>
<comment type="caution">
    <text evidence="5">The sequence shown here is derived from an EMBL/GenBank/DDBJ whole genome shotgun (WGS) entry which is preliminary data.</text>
</comment>
<dbReference type="InterPro" id="IPR043136">
    <property type="entry name" value="B30.2/SPRY_sf"/>
</dbReference>
<feature type="active site" description="Glycyl thioester intermediate" evidence="2">
    <location>
        <position position="4017"/>
    </location>
</feature>
<dbReference type="PANTHER" id="PTHR46654:SF1">
    <property type="entry name" value="E3 UBIQUITIN-PROTEIN LIGASE HECTD3"/>
    <property type="match status" value="1"/>
</dbReference>
<dbReference type="SUPFAM" id="SSF56204">
    <property type="entry name" value="Hect, E3 ligase catalytic domain"/>
    <property type="match status" value="1"/>
</dbReference>
<dbReference type="InterPro" id="IPR013320">
    <property type="entry name" value="ConA-like_dom_sf"/>
</dbReference>
<dbReference type="InterPro" id="IPR000569">
    <property type="entry name" value="HECT_dom"/>
</dbReference>
<dbReference type="Gene3D" id="3.30.2160.10">
    <property type="entry name" value="Hect, E3 ligase catalytic domain"/>
    <property type="match status" value="1"/>
</dbReference>
<dbReference type="Gene3D" id="2.60.120.290">
    <property type="entry name" value="Spermadhesin, CUB domain"/>
    <property type="match status" value="1"/>
</dbReference>
<keyword evidence="6" id="KW-1185">Reference proteome</keyword>
<dbReference type="SUPFAM" id="SSF49899">
    <property type="entry name" value="Concanavalin A-like lectins/glucanases"/>
    <property type="match status" value="2"/>
</dbReference>
<dbReference type="InterPro" id="IPR042469">
    <property type="entry name" value="HECTD3"/>
</dbReference>
<accession>A0AAU9K246</accession>
<sequence>MGNSSSEIVSRVEGLDLDALSKSMKQDLEILGDPSLIFNTGKLLCRSDLEDYMVPGFDKVKPKEEDVSTEQEESMIYSVGVTERHHEKHGDAIKNLIDDILRKKGEDPCSKEIIVKLQAISRIFEALLRLEQTRKLRSKHEETKLTATKGALPPVAKAAVRFGLGTLLYLVKCVGGINPEIYQLVAREASETLAEMPPMALQTSDPTISKSLDNIAQFFDSILKGEVDNVTEEDKLASLSPLFALAITTGSLTSTLVLALRFLMMPKNDNLRPILEIIYPHLKSLKNLGVATREDVPKWCKTKVGPNSVIGDDDCSVSGTSGWSTTLGNDEITSGVHYYEMIMETLSTENFLWGVADTKYSSMSSWSDSNFSSFLYQCQSSIWNRSNEIYKWEPFKQGDRIGMLLNMDEKTVTFYKNGIREPRGNHGPLPDCVRIYTTQAGSTKVKNIAPEEFPEDVISLLGNDKPVDTEEFKATRLYQLIDGDSPSEDFFTTNTAEISSFILSKLACVNTPTLELLQSKGKKIVIPKKRGISLDLQYLTVDQLDSIFVALLNIIKGGEFHILSEENCHLALISTQQLIRAHLLASRHHQNHGLDSLLRNRVMEHTTEILTILPNTKASEEATLTISLCFDCFYSEPQEKLSYLIERLEDKKSGKEIEGVFKQLQDRIFLEMAQPEKLFPALQLVSDDHSKVIQHYFELLIEFGTKTSKSVVHGEAPETGLIRLLETSQTVLIAQAARSNFEGAWQEILLSYAVLLFQNADSVIKEILALYPDGDVPDDLCSKMNDTILQHLLEGLLYSLMLSKMDLSILAKVLSSLQGLIQSVGKFLPKPSVLTTGSAWIPQIYESTHNYADGLNTEYLVKVPRALKYLLTFDPQCKTENGCDYLELWLDQNRSSKFARWEGENFPKQPVEVQNPLLFFTFHSDGSVNYWGWKIEIKAEVEASYFTKQWPDTTKDAASTLLGYISSNLISGQWDLTPDDEEASKLLNNPLLKYGIHDSVLTLVKEPTPLNEHLFIMTTNASLTEKAKKALTASVYSEAIKKRIVQSLSTTTSLGDYVAGYGKHETQTKYSSVPFLQELIEGSERVTSAWANLKKKSGVVGPAANIGGAEMDQAERAIFAVYTAFFEAVDTVNKIFDAPSDIGATMKYIVKQSSLIRGWAQKQKQKLMDGGKPDITYSDINKDIVTKCALLLGTDYKLSLNELGVSKVMKNLLSNVARIQSQDSGKLKSGSKWKTVKEAVKSASKLKGLLSLASKTKEPENEDVKEFLKVADLVTKFLESSVPVEAIVSLIDKRRTKGIARTLGFLSFANLIGSSNKQESALVKAFSDSLKIKSEKNHYWVGLEGTDPTLLHCVQHSFFQVYGTLQKELSKPRPKKLKQTDYTHYLTVLEAMSCPLKGTDGHLILEQQFPTTITHLLKWAKGYIGEDEIHRPFKKELCITRFGVLPEPDVPENATKILLEERPDEPKVYLVIDKAGSSKPITEAVLSSERNLEGYEDACGEFTFRGETKFILVKRDDEKPNNKYLTGVSDTLEFTFTEYDTLLDPEPEEEKKKRDELRTRLSKGSWALFKQLLYSIAGSWIETNETKKLLIQELFMQTIFSELKYDKLFTAPDESPLIVAQLARGDSWIGKNVIPAELKRNPVQEWLRQFRHETEKFSSCVLKDIINEFIEKADPAMKGILTPEDLNRLERSIAETLESYEENKNNRGEYDFFRYLHVLKGLSDQFPADVQEYMNGSKLWQELPYDYYEAAAAYDLTNVNGVIDNFERKLKPTEGASFRTYIELFRTAEQPGILAADKIPENTPAEFKDEAGLLDFYVTVNAINRDHEKFASFYNEIQDSLSYYGDLPHTCKTASQAIASQIDYLGSLLWSLYGSLGSQCLPKLLARESYFKTLLQLTFAVPSSKIVTFGARILRHIIPTQHSPQTLVPYWESLQDLPDTKVDLISYLLSKIGNGVTWYEHENLKEISLRWAYEAESLLLSLAQVDRWRVELVETLIQTLQDGKANISQNKPLEARHTGAIYLLSASSKNFDGYGIVPITLSQVRLSNSSIPRGVIREINHPNANFYSVNEDSMATEPLEKIEGLEAQINTRIYDHLTAEEKDSLSEVIVSFWENLQDSRENLIFAPSETIANVRILYAKLDVAFMVAILDILESKESVQESEGESIIRRILDRSKPFSFTSKNVYSKIINELAKKLHANPQAKEEVQMTEQEAQAKIAQYAEADQLLATELLSLDVPAVKIVKCFEQGIKERDAVISWQEPVKPEKQTVQLYKLGALEDNSFKARDISGKSELYQNGLYHFVINNPENTADRKELLNTLDNSIFHGVNSQCSMVTILAVLEGKVKNDSLVGGLKIGKLKIGWKSEAGSSHFTINKVSQHEFSHSEQLFVRIHASSSGEITVVNEISHERREITTGGVFNGFKISDYGVYLKQGASISLLAFEVYEGKYEGGLQAKIEKAKDLEGGERYVRIKTKPQNLDRLRLKLLGLSDEEVTQLLSSNDSLSSIVKHTLTSVPDDSISSSQLSLEQATITDIKIFKSKDLIPKDYSVVQVYENGSPIEFEMAHRQWLAMKKENFLTGKCCTGFSVAENPGDYADIGDLSIEDERKNNVYIKITAPDKKNIPIKDIAFIKVSSIYSVILPHGFRLVTDKEGKAINIAGKQEKGHYILVGIKDSDTIMNCNVFPLRNLSVKGNSFGLVDQYQTSEAKVNKKEEEKSYDGYTIMELYNYLYDIEENRRVSTSRKLLVSVLKKNPNIIVQASNSLNLGKLLSFVDTELDLLEGPFTQLLSSLDKQDFRVQAATECIAILLSCLIAKTSAVALKTITIESLHPYNDSMDVDDVITIPGAKGLRIEFDPQCYTESGCDPLRFYQNSGRQGEIKCLSGQGESNWQPFDVEGDTVYTYFHSDGSVHYWGYKFDVIPVGSGEKPDMKPDVALWLLEKFSLLVGTDNELNLLNSTRFLQTLFLFMLASPDIESKSRSLNILKSFMKNSSPTLQSIFKILFSEANELYNANKSTKASHPLLQTLVLLLVKAIGLGYSGPQEPWFIELNELISDMKGLTDKDEALEMFIFETFKGKINASAEQVRESSHPYNRQTKCERIQIPGAAFLNIEFDSQSKVEPRDTIFFSYDEEGKSSIEKTVIGVESSSSNWADMPKGPDIALSNNNKTVTRTTSSGWGTAIFNESYSSGKIKISLHIDNDGDSAYLYIGVIKSDGTDYNLSEYIGSDCSREVWTWKKSGEFHKKGSNTSGAGYGTNDTVVMLIDADSKELTFFKNEEEIYKFTGLSQSVIPAICFGGSNQLVSIKSVEKLGFGEATIDKKKLKVNGDTVYAWFPVNSGFNKSHFWLGAKDSANRSDGKLTITKVDEGNSIYESSVDLRAGNHYIEATVNSEGRIGIGLAMKSSVENKNLEAETNMILYSDTDGFGLHDVIGVHANFDACTFTFYKNGEQIATKNLGTEFTEESEPLKFVAVLTAPQQAVTLSERPSIPAHVDLLNIASGSDSTLWGYKFKVIPDFKGRNMKVIESLLSFATEEIKTEWRDTYSAKFKRLFCTGAAEQLVIYLDEFTQSKGKDVLALTNEEIDPTEAELIYYPELEKLSKDDIRGLYQILLNFNKRVEASLYLFNLHIDPQQGISELQRVFAGSKSYIFFKIKNTLLKDCISKTNVDVRTEITIDRPKAARHRDRKEVDTLGQFSIFGQIYRALISKQNREFRNSERFYRVSYRGEAATDAGGPYNESISNMVDELQSSYLRLLVPCPNNVHNIGENRESWIINPAAESKQDLELYVFLGKVMGAAIRTQNNLGLSFPPMFWKRLLMDPVSIKDLRGVDVCCVQILEILRNLEANQLTPENFNYAYDVKFTTKDSSGREVDLIENGKDITVTYENAGQYADLVEKYRLAENPKAYEAIRKGMSAVVPIDYLNLFSWKQLEILVCGAANIDIDILKANTDYSNCSATDQHIVWFWEALTEMIPKERALYLKFVWGRSKLPSGRDWKHMTITRYNPPGPVNNYMPVTHTCFFTIDLPPYTTKETMKNKLLYAITHCTDIDLDGSASAGWEEDD</sequence>
<name>A0AAU9K246_9CILI</name>
<reference evidence="5" key="1">
    <citation type="submission" date="2021-09" db="EMBL/GenBank/DDBJ databases">
        <authorList>
            <consortium name="AG Swart"/>
            <person name="Singh M."/>
            <person name="Singh A."/>
            <person name="Seah K."/>
            <person name="Emmerich C."/>
        </authorList>
    </citation>
    <scope>NUCLEOTIDE SEQUENCE</scope>
    <source>
        <strain evidence="5">ATCC30299</strain>
    </source>
</reference>
<dbReference type="CDD" id="cd11709">
    <property type="entry name" value="SPRY"/>
    <property type="match status" value="1"/>
</dbReference>
<dbReference type="SUPFAM" id="SSF49854">
    <property type="entry name" value="Spermadhesin, CUB domain"/>
    <property type="match status" value="1"/>
</dbReference>
<dbReference type="Gene3D" id="2.60.120.920">
    <property type="match status" value="3"/>
</dbReference>
<dbReference type="EMBL" id="CAJZBQ010000053">
    <property type="protein sequence ID" value="CAG9331987.1"/>
    <property type="molecule type" value="Genomic_DNA"/>
</dbReference>
<feature type="domain" description="B30.2/SPRY" evidence="3">
    <location>
        <begin position="3129"/>
        <end position="3311"/>
    </location>
</feature>
<evidence type="ECO:0000256" key="2">
    <source>
        <dbReference type="PROSITE-ProRule" id="PRU00104"/>
    </source>
</evidence>
<dbReference type="Gene3D" id="3.90.1750.10">
    <property type="entry name" value="Hect, E3 ligase catalytic domains"/>
    <property type="match status" value="1"/>
</dbReference>
<dbReference type="PROSITE" id="PS50237">
    <property type="entry name" value="HECT"/>
    <property type="match status" value="1"/>
</dbReference>
<dbReference type="SMART" id="SM00119">
    <property type="entry name" value="HECTc"/>
    <property type="match status" value="1"/>
</dbReference>
<evidence type="ECO:0000256" key="1">
    <source>
        <dbReference type="ARBA" id="ARBA00022786"/>
    </source>
</evidence>
<dbReference type="Pfam" id="PF00632">
    <property type="entry name" value="HECT"/>
    <property type="match status" value="1"/>
</dbReference>
<proteinExistence type="predicted"/>
<evidence type="ECO:0000313" key="5">
    <source>
        <dbReference type="EMBL" id="CAG9331987.1"/>
    </source>
</evidence>
<evidence type="ECO:0000259" key="3">
    <source>
        <dbReference type="PROSITE" id="PS50188"/>
    </source>
</evidence>
<organism evidence="5 6">
    <name type="scientific">Blepharisma stoltei</name>
    <dbReference type="NCBI Taxonomy" id="1481888"/>
    <lineage>
        <taxon>Eukaryota</taxon>
        <taxon>Sar</taxon>
        <taxon>Alveolata</taxon>
        <taxon>Ciliophora</taxon>
        <taxon>Postciliodesmatophora</taxon>
        <taxon>Heterotrichea</taxon>
        <taxon>Heterotrichida</taxon>
        <taxon>Blepharismidae</taxon>
        <taxon>Blepharisma</taxon>
    </lineage>
</organism>
<dbReference type="InterPro" id="IPR003877">
    <property type="entry name" value="SPRY_dom"/>
</dbReference>
<dbReference type="InterPro" id="IPR035914">
    <property type="entry name" value="Sperma_CUB_dom_sf"/>
</dbReference>
<dbReference type="Pfam" id="PF00622">
    <property type="entry name" value="SPRY"/>
    <property type="match status" value="2"/>
</dbReference>
<dbReference type="PROSITE" id="PS50188">
    <property type="entry name" value="B302_SPRY"/>
    <property type="match status" value="2"/>
</dbReference>
<dbReference type="Proteomes" id="UP001162131">
    <property type="component" value="Unassembled WGS sequence"/>
</dbReference>
<dbReference type="PANTHER" id="PTHR46654">
    <property type="entry name" value="E3 UBIQUITIN-PROTEIN LIGASE HECTD3"/>
    <property type="match status" value="1"/>
</dbReference>
<dbReference type="GO" id="GO:0004842">
    <property type="term" value="F:ubiquitin-protein transferase activity"/>
    <property type="evidence" value="ECO:0007669"/>
    <property type="project" value="InterPro"/>
</dbReference>
<dbReference type="InterPro" id="IPR035983">
    <property type="entry name" value="Hect_E3_ubiquitin_ligase"/>
</dbReference>
<evidence type="ECO:0000259" key="4">
    <source>
        <dbReference type="PROSITE" id="PS50237"/>
    </source>
</evidence>
<feature type="domain" description="B30.2/SPRY" evidence="3">
    <location>
        <begin position="277"/>
        <end position="474"/>
    </location>
</feature>